<dbReference type="EMBL" id="BAABBQ010000001">
    <property type="protein sequence ID" value="GAA4013323.1"/>
    <property type="molecule type" value="Genomic_DNA"/>
</dbReference>
<keyword evidence="5" id="KW-1185">Reference proteome</keyword>
<name>A0ABP7SLA0_9SPHN</name>
<organism evidence="4 5">
    <name type="scientific">Sphingomonas swuensis</name>
    <dbReference type="NCBI Taxonomy" id="977800"/>
    <lineage>
        <taxon>Bacteria</taxon>
        <taxon>Pseudomonadati</taxon>
        <taxon>Pseudomonadota</taxon>
        <taxon>Alphaproteobacteria</taxon>
        <taxon>Sphingomonadales</taxon>
        <taxon>Sphingomonadaceae</taxon>
        <taxon>Sphingomonas</taxon>
    </lineage>
</organism>
<dbReference type="Gene3D" id="3.30.70.2330">
    <property type="match status" value="1"/>
</dbReference>
<evidence type="ECO:0000256" key="2">
    <source>
        <dbReference type="ARBA" id="ARBA00022801"/>
    </source>
</evidence>
<keyword evidence="1" id="KW-0479">Metal-binding</keyword>
<evidence type="ECO:0000313" key="5">
    <source>
        <dbReference type="Proteomes" id="UP001500235"/>
    </source>
</evidence>
<gene>
    <name evidence="4" type="ORF">GCM10022280_09440</name>
</gene>
<dbReference type="InterPro" id="IPR014905">
    <property type="entry name" value="HIRAN"/>
</dbReference>
<feature type="domain" description="HIRAN" evidence="3">
    <location>
        <begin position="109"/>
        <end position="154"/>
    </location>
</feature>
<dbReference type="Pfam" id="PF08797">
    <property type="entry name" value="HIRAN"/>
    <property type="match status" value="1"/>
</dbReference>
<keyword evidence="2" id="KW-0378">Hydrolase</keyword>
<dbReference type="RefSeq" id="WP_344706228.1">
    <property type="nucleotide sequence ID" value="NZ_BAABBQ010000001.1"/>
</dbReference>
<evidence type="ECO:0000259" key="3">
    <source>
        <dbReference type="Pfam" id="PF08797"/>
    </source>
</evidence>
<accession>A0ABP7SLA0</accession>
<evidence type="ECO:0000313" key="4">
    <source>
        <dbReference type="EMBL" id="GAA4013323.1"/>
    </source>
</evidence>
<comment type="caution">
    <text evidence="4">The sequence shown here is derived from an EMBL/GenBank/DDBJ whole genome shotgun (WGS) entry which is preliminary data.</text>
</comment>
<protein>
    <recommendedName>
        <fullName evidence="3">HIRAN domain-containing protein</fullName>
    </recommendedName>
</protein>
<dbReference type="Proteomes" id="UP001500235">
    <property type="component" value="Unassembled WGS sequence"/>
</dbReference>
<proteinExistence type="predicted"/>
<reference evidence="5" key="1">
    <citation type="journal article" date="2019" name="Int. J. Syst. Evol. Microbiol.">
        <title>The Global Catalogue of Microorganisms (GCM) 10K type strain sequencing project: providing services to taxonomists for standard genome sequencing and annotation.</title>
        <authorList>
            <consortium name="The Broad Institute Genomics Platform"/>
            <consortium name="The Broad Institute Genome Sequencing Center for Infectious Disease"/>
            <person name="Wu L."/>
            <person name="Ma J."/>
        </authorList>
    </citation>
    <scope>NUCLEOTIDE SEQUENCE [LARGE SCALE GENOMIC DNA]</scope>
    <source>
        <strain evidence="5">JCM 17563</strain>
    </source>
</reference>
<evidence type="ECO:0000256" key="1">
    <source>
        <dbReference type="ARBA" id="ARBA00022723"/>
    </source>
</evidence>
<sequence length="203" mass="22994">MEGEKMEAELIRHVAESCRHFVRESDRLCKDFGKSAAEEYLDRVEEDTRLLISSSRVRMMLLQVLDQQREELQLSPRASNSGTIPSSTVVTCSDATVIYPVTIFSGRVYREAIERCWVGEEVSIAREVGNPRDPRAVAIISTRDEVIGRMPRDHWLVCAIYDEGQGCDASLIRMRLDVEDAISLVIGVTLRSDTGVVTRKYRE</sequence>